<feature type="region of interest" description="Disordered" evidence="1">
    <location>
        <begin position="489"/>
        <end position="513"/>
    </location>
</feature>
<evidence type="ECO:0000256" key="1">
    <source>
        <dbReference type="SAM" id="MobiDB-lite"/>
    </source>
</evidence>
<dbReference type="Pfam" id="PF07819">
    <property type="entry name" value="PGAP1"/>
    <property type="match status" value="1"/>
</dbReference>
<dbReference type="RefSeq" id="WP_104145625.1">
    <property type="nucleotide sequence ID" value="NZ_PREU01000018.1"/>
</dbReference>
<proteinExistence type="predicted"/>
<dbReference type="SUPFAM" id="SSF53474">
    <property type="entry name" value="alpha/beta-Hydrolases"/>
    <property type="match status" value="1"/>
</dbReference>
<gene>
    <name evidence="3" type="ORF">C4E15_27445</name>
</gene>
<dbReference type="PANTHER" id="PTHR11440">
    <property type="entry name" value="LECITHIN-CHOLESTEROL ACYLTRANSFERASE-RELATED"/>
    <property type="match status" value="1"/>
</dbReference>
<comment type="caution">
    <text evidence="3">The sequence shown here is derived from an EMBL/GenBank/DDBJ whole genome shotgun (WGS) entry which is preliminary data.</text>
</comment>
<dbReference type="EMBL" id="PREU01000018">
    <property type="protein sequence ID" value="PPA72933.1"/>
    <property type="molecule type" value="Genomic_DNA"/>
</dbReference>
<name>A0A2S5GJ85_9BURK</name>
<evidence type="ECO:0000259" key="2">
    <source>
        <dbReference type="Pfam" id="PF07819"/>
    </source>
</evidence>
<dbReference type="InterPro" id="IPR029058">
    <property type="entry name" value="AB_hydrolase_fold"/>
</dbReference>
<protein>
    <recommendedName>
        <fullName evidence="2">GPI inositol-deacylase PGAP1-like alpha/beta domain-containing protein</fullName>
    </recommendedName>
</protein>
<dbReference type="AlphaFoldDB" id="A0A2S5GJ85"/>
<dbReference type="OrthoDB" id="9814331at2"/>
<feature type="domain" description="GPI inositol-deacylase PGAP1-like alpha/beta" evidence="2">
    <location>
        <begin position="228"/>
        <end position="287"/>
    </location>
</feature>
<dbReference type="InterPro" id="IPR012908">
    <property type="entry name" value="PGAP1-ab_dom-like"/>
</dbReference>
<dbReference type="Gene3D" id="3.40.50.1820">
    <property type="entry name" value="alpha/beta hydrolase"/>
    <property type="match status" value="1"/>
</dbReference>
<dbReference type="Proteomes" id="UP000239990">
    <property type="component" value="Unassembled WGS sequence"/>
</dbReference>
<dbReference type="GO" id="GO:0016788">
    <property type="term" value="F:hydrolase activity, acting on ester bonds"/>
    <property type="evidence" value="ECO:0007669"/>
    <property type="project" value="InterPro"/>
</dbReference>
<sequence>MKPMLPDDEVLIPCTRDDLGRRVYSTRLTPTEDKRDKVLLCSVPAPIPVVFLPGIMGTNLRNKESRESVWCPPNTGFSLGDIFGLIAAIFTWWCRGPKERQELLDPVAVEVDDSGPISLGDSGLNAGAARRRGWGSAHKMYYHPFLARLEQLLDNIYRARKIQEWWNEESLREPAEYGEERGQVTALTEDELIRAGKYQFDVWCGGYNWLQSNADSAADIRDYLENTVLAHYREEGGISAEQADSMKVILVTHSMGGIVSRALTQLQGYDRVLGVVHGVQPASGAPAAYHHMRCGYEGAVQIILGSNAGEVTAVVGRSPGGLELLPTTQHRGGMPWLFLRDAKGQVLKDAAGVPRAYPQRGNPYEEIYKTEAWYGLVPEQNTKYLNMLEKSEGSAIDSRTRINFHKRLDDAMDFQSALAAGGYHAHTYAHYGADDGLHSWREVIWQGDPTALEMFGARPCDDGNGSYQGLFARGLPTLVPTTSAWIEQGQDTHGSGGDGTVSTDSGRIPGRSGITASFRHGSKGYGEYNKEKGYEHADSYVAERAQWAAIFSVIKIAQLADWHPSDRRKT</sequence>
<reference evidence="3 4" key="1">
    <citation type="submission" date="2018-02" db="EMBL/GenBank/DDBJ databases">
        <title>Draft Genome of Achromobacter spanius stain 6.</title>
        <authorList>
            <person name="Gunasekera T.S."/>
            <person name="Radwan O."/>
            <person name="Ruiz O.N."/>
        </authorList>
    </citation>
    <scope>NUCLEOTIDE SEQUENCE [LARGE SCALE GENOMIC DNA]</scope>
    <source>
        <strain evidence="3 4">6</strain>
    </source>
</reference>
<evidence type="ECO:0000313" key="3">
    <source>
        <dbReference type="EMBL" id="PPA72933.1"/>
    </source>
</evidence>
<evidence type="ECO:0000313" key="4">
    <source>
        <dbReference type="Proteomes" id="UP000239990"/>
    </source>
</evidence>
<accession>A0A2S5GJ85</accession>
<organism evidence="3 4">
    <name type="scientific">Achromobacter spanius</name>
    <dbReference type="NCBI Taxonomy" id="217203"/>
    <lineage>
        <taxon>Bacteria</taxon>
        <taxon>Pseudomonadati</taxon>
        <taxon>Pseudomonadota</taxon>
        <taxon>Betaproteobacteria</taxon>
        <taxon>Burkholderiales</taxon>
        <taxon>Alcaligenaceae</taxon>
        <taxon>Achromobacter</taxon>
    </lineage>
</organism>